<protein>
    <submittedName>
        <fullName evidence="1">Uncharacterized protein DUF4439</fullName>
    </submittedName>
</protein>
<organism evidence="1">
    <name type="scientific">Nocardia globerula</name>
    <dbReference type="NCBI Taxonomy" id="1818"/>
    <lineage>
        <taxon>Bacteria</taxon>
        <taxon>Bacillati</taxon>
        <taxon>Actinomycetota</taxon>
        <taxon>Actinomycetes</taxon>
        <taxon>Mycobacteriales</taxon>
        <taxon>Nocardiaceae</taxon>
        <taxon>Nocardia</taxon>
    </lineage>
</organism>
<dbReference type="Gene3D" id="1.20.1260.10">
    <property type="match status" value="1"/>
</dbReference>
<gene>
    <name evidence="1" type="ORF">FNL38_107341</name>
</gene>
<dbReference type="InterPro" id="IPR012347">
    <property type="entry name" value="Ferritin-like"/>
</dbReference>
<proteinExistence type="predicted"/>
<dbReference type="SUPFAM" id="SSF47240">
    <property type="entry name" value="Ferritin-like"/>
    <property type="match status" value="1"/>
</dbReference>
<comment type="caution">
    <text evidence="1">The sequence shown here is derived from an EMBL/GenBank/DDBJ whole genome shotgun (WGS) entry which is preliminary data.</text>
</comment>
<dbReference type="Pfam" id="PF14530">
    <property type="entry name" value="DUF4439"/>
    <property type="match status" value="1"/>
</dbReference>
<dbReference type="EMBL" id="VNIQ01000007">
    <property type="protein sequence ID" value="TYQ01918.1"/>
    <property type="molecule type" value="Genomic_DNA"/>
</dbReference>
<sequence>MSILRTSTTSDSAVLDAIESENAAIFAYGVVAAFSNPARASEVATHMATHRARRDALSVIAVDAGLTPPIAAAGYDIPFPVTDAITAAQLAAQIEADTAAAYRALIEQADSDDLRTFGVEALTDASIRGAGWNLALGTTPATSAFPGE</sequence>
<evidence type="ECO:0000313" key="1">
    <source>
        <dbReference type="EMBL" id="TYQ01918.1"/>
    </source>
</evidence>
<dbReference type="InterPro" id="IPR009078">
    <property type="entry name" value="Ferritin-like_SF"/>
</dbReference>
<dbReference type="CDD" id="cd00657">
    <property type="entry name" value="Ferritin_like"/>
    <property type="match status" value="1"/>
</dbReference>
<reference evidence="1" key="1">
    <citation type="submission" date="2019-07" db="EMBL/GenBank/DDBJ databases">
        <title>Genomic Encyclopedia of Type Strains, Phase IV (KMG-IV): sequencing the most valuable type-strain genomes for metagenomic binning, comparative biology and taxonomic classification.</title>
        <authorList>
            <person name="Goeker M."/>
        </authorList>
    </citation>
    <scope>NUCLEOTIDE SEQUENCE</scope>
    <source>
        <strain evidence="1">DSM 44596</strain>
    </source>
</reference>
<dbReference type="AlphaFoldDB" id="A0A652YKK0"/>
<accession>A0A652YKK0</accession>
<name>A0A652YKK0_NOCGL</name>
<dbReference type="InterPro" id="IPR029447">
    <property type="entry name" value="DUF4439"/>
</dbReference>